<gene>
    <name evidence="1" type="ORF">MuYL_4083</name>
</gene>
<evidence type="ECO:0000313" key="1">
    <source>
        <dbReference type="EMBL" id="ASU35968.1"/>
    </source>
</evidence>
<dbReference type="AlphaFoldDB" id="A0A223P2B4"/>
<reference evidence="1 2" key="1">
    <citation type="submission" date="2017-08" db="EMBL/GenBank/DDBJ databases">
        <title>Complete genome sequence of Mucilaginibacter sp. strain BJC16-A31.</title>
        <authorList>
            <consortium name="Henan University of Science and Technology"/>
            <person name="You X."/>
        </authorList>
    </citation>
    <scope>NUCLEOTIDE SEQUENCE [LARGE SCALE GENOMIC DNA]</scope>
    <source>
        <strain evidence="1 2">BJC16-A31</strain>
    </source>
</reference>
<dbReference type="KEGG" id="muc:MuYL_4083"/>
<organism evidence="1 2">
    <name type="scientific">Mucilaginibacter xinganensis</name>
    <dbReference type="NCBI Taxonomy" id="1234841"/>
    <lineage>
        <taxon>Bacteria</taxon>
        <taxon>Pseudomonadati</taxon>
        <taxon>Bacteroidota</taxon>
        <taxon>Sphingobacteriia</taxon>
        <taxon>Sphingobacteriales</taxon>
        <taxon>Sphingobacteriaceae</taxon>
        <taxon>Mucilaginibacter</taxon>
    </lineage>
</organism>
<sequence length="240" mass="26754">MLSSIRLAFGQTADLNGVTFGFGAGYSHTHDRTYDYSLTTDKDHNLKLQPLSKQAFVISSVIMVKLGKIAVDQNANTFVKQSKTSVYNSLIQQKYHFDRQNDSLENQGKANFLKSKKLDESVQGLTGVSFWEHLSINLALDLVNVAPDVSFNKNINGGIGLGYFITENLQVAAFYDVSRISQLRDYIVDSYENKPIPKGEGTNYNALDIKDTNLFYNKTISGWSFKLIFSLANKKAPKAG</sequence>
<keyword evidence="2" id="KW-1185">Reference proteome</keyword>
<evidence type="ECO:0000313" key="2">
    <source>
        <dbReference type="Proteomes" id="UP000215002"/>
    </source>
</evidence>
<accession>A0A223P2B4</accession>
<dbReference type="EMBL" id="CP022743">
    <property type="protein sequence ID" value="ASU35968.1"/>
    <property type="molecule type" value="Genomic_DNA"/>
</dbReference>
<name>A0A223P2B4_9SPHI</name>
<protein>
    <submittedName>
        <fullName evidence="1">Uncharacterized protein</fullName>
    </submittedName>
</protein>
<dbReference type="Proteomes" id="UP000215002">
    <property type="component" value="Chromosome"/>
</dbReference>
<proteinExistence type="predicted"/>